<gene>
    <name evidence="2" type="ORF">CCY01nite_17750</name>
</gene>
<evidence type="ECO:0000313" key="2">
    <source>
        <dbReference type="EMBL" id="GEP95515.1"/>
    </source>
</evidence>
<dbReference type="Proteomes" id="UP000321436">
    <property type="component" value="Unassembled WGS sequence"/>
</dbReference>
<keyword evidence="3" id="KW-1185">Reference proteome</keyword>
<feature type="compositionally biased region" description="Basic and acidic residues" evidence="1">
    <location>
        <begin position="53"/>
        <end position="63"/>
    </location>
</feature>
<proteinExistence type="predicted"/>
<dbReference type="EMBL" id="BKAU01000001">
    <property type="protein sequence ID" value="GEP95515.1"/>
    <property type="molecule type" value="Genomic_DNA"/>
</dbReference>
<comment type="caution">
    <text evidence="2">The sequence shown here is derived from an EMBL/GenBank/DDBJ whole genome shotgun (WGS) entry which is preliminary data.</text>
</comment>
<feature type="region of interest" description="Disordered" evidence="1">
    <location>
        <begin position="33"/>
        <end position="63"/>
    </location>
</feature>
<feature type="compositionally biased region" description="Basic residues" evidence="1">
    <location>
        <begin position="36"/>
        <end position="52"/>
    </location>
</feature>
<sequence>MPKRTKKKPNMPDVTIVPEGKDFDTMLFLALNTPPIKKKAPKPPKKKAAKKAAKPDDKEKDAE</sequence>
<protein>
    <submittedName>
        <fullName evidence="2">Uncharacterized protein</fullName>
    </submittedName>
</protein>
<reference evidence="2 3" key="1">
    <citation type="submission" date="2019-07" db="EMBL/GenBank/DDBJ databases">
        <title>Whole genome shotgun sequence of Chitinophaga cymbidii NBRC 109752.</title>
        <authorList>
            <person name="Hosoyama A."/>
            <person name="Uohara A."/>
            <person name="Ohji S."/>
            <person name="Ichikawa N."/>
        </authorList>
    </citation>
    <scope>NUCLEOTIDE SEQUENCE [LARGE SCALE GENOMIC DNA]</scope>
    <source>
        <strain evidence="2 3">NBRC 109752</strain>
    </source>
</reference>
<dbReference type="AlphaFoldDB" id="A0A512RIK1"/>
<evidence type="ECO:0000256" key="1">
    <source>
        <dbReference type="SAM" id="MobiDB-lite"/>
    </source>
</evidence>
<accession>A0A512RIK1</accession>
<organism evidence="2 3">
    <name type="scientific">Chitinophaga cymbidii</name>
    <dbReference type="NCBI Taxonomy" id="1096750"/>
    <lineage>
        <taxon>Bacteria</taxon>
        <taxon>Pseudomonadati</taxon>
        <taxon>Bacteroidota</taxon>
        <taxon>Chitinophagia</taxon>
        <taxon>Chitinophagales</taxon>
        <taxon>Chitinophagaceae</taxon>
        <taxon>Chitinophaga</taxon>
    </lineage>
</organism>
<name>A0A512RIK1_9BACT</name>
<evidence type="ECO:0000313" key="3">
    <source>
        <dbReference type="Proteomes" id="UP000321436"/>
    </source>
</evidence>
<dbReference type="RefSeq" id="WP_146859828.1">
    <property type="nucleotide sequence ID" value="NZ_BKAU01000001.1"/>
</dbReference>